<gene>
    <name evidence="3" type="ORF">Tco_0926590</name>
</gene>
<organism evidence="3 4">
    <name type="scientific">Tanacetum coccineum</name>
    <dbReference type="NCBI Taxonomy" id="301880"/>
    <lineage>
        <taxon>Eukaryota</taxon>
        <taxon>Viridiplantae</taxon>
        <taxon>Streptophyta</taxon>
        <taxon>Embryophyta</taxon>
        <taxon>Tracheophyta</taxon>
        <taxon>Spermatophyta</taxon>
        <taxon>Magnoliopsida</taxon>
        <taxon>eudicotyledons</taxon>
        <taxon>Gunneridae</taxon>
        <taxon>Pentapetalae</taxon>
        <taxon>asterids</taxon>
        <taxon>campanulids</taxon>
        <taxon>Asterales</taxon>
        <taxon>Asteraceae</taxon>
        <taxon>Asteroideae</taxon>
        <taxon>Anthemideae</taxon>
        <taxon>Anthemidinae</taxon>
        <taxon>Tanacetum</taxon>
    </lineage>
</organism>
<feature type="compositionally biased region" description="Basic and acidic residues" evidence="2">
    <location>
        <begin position="223"/>
        <end position="240"/>
    </location>
</feature>
<dbReference type="Proteomes" id="UP001151760">
    <property type="component" value="Unassembled WGS sequence"/>
</dbReference>
<feature type="compositionally biased region" description="Basic and acidic residues" evidence="2">
    <location>
        <begin position="192"/>
        <end position="203"/>
    </location>
</feature>
<name>A0ABQ5DAB8_9ASTR</name>
<keyword evidence="1" id="KW-0175">Coiled coil</keyword>
<keyword evidence="4" id="KW-1185">Reference proteome</keyword>
<evidence type="ECO:0000313" key="4">
    <source>
        <dbReference type="Proteomes" id="UP001151760"/>
    </source>
</evidence>
<reference evidence="3" key="2">
    <citation type="submission" date="2022-01" db="EMBL/GenBank/DDBJ databases">
        <authorList>
            <person name="Yamashiro T."/>
            <person name="Shiraishi A."/>
            <person name="Satake H."/>
            <person name="Nakayama K."/>
        </authorList>
    </citation>
    <scope>NUCLEOTIDE SEQUENCE</scope>
</reference>
<proteinExistence type="predicted"/>
<evidence type="ECO:0000256" key="2">
    <source>
        <dbReference type="SAM" id="MobiDB-lite"/>
    </source>
</evidence>
<sequence>METKDTFSSCSDSEEQEIQQLQKQAHILKEISLNKLNSLTTTIQHLSSSNSPMYYEFREAFHRLFNADAGTFKDVLSRNMQNLERQLNKETLHEKDSNSGLSMIKVQSDNFIHSRVLELSNSNSHAREITQDFKAYTNMEAQTFKETIIQNIYSIEQCIVERARHEQELQNRLKRLNERKFQIQECKVQEVKASDARAGDKDSSGIVSDTRNDKSLENQSNTSRDESSRSRNECNDKSTSGDDTNI</sequence>
<feature type="coiled-coil region" evidence="1">
    <location>
        <begin position="159"/>
        <end position="186"/>
    </location>
</feature>
<comment type="caution">
    <text evidence="3">The sequence shown here is derived from an EMBL/GenBank/DDBJ whole genome shotgun (WGS) entry which is preliminary data.</text>
</comment>
<reference evidence="3" key="1">
    <citation type="journal article" date="2022" name="Int. J. Mol. Sci.">
        <title>Draft Genome of Tanacetum Coccineum: Genomic Comparison of Closely Related Tanacetum-Family Plants.</title>
        <authorList>
            <person name="Yamashiro T."/>
            <person name="Shiraishi A."/>
            <person name="Nakayama K."/>
            <person name="Satake H."/>
        </authorList>
    </citation>
    <scope>NUCLEOTIDE SEQUENCE</scope>
</reference>
<feature type="region of interest" description="Disordered" evidence="2">
    <location>
        <begin position="192"/>
        <end position="246"/>
    </location>
</feature>
<evidence type="ECO:0000256" key="1">
    <source>
        <dbReference type="SAM" id="Coils"/>
    </source>
</evidence>
<evidence type="ECO:0000313" key="3">
    <source>
        <dbReference type="EMBL" id="GJT36171.1"/>
    </source>
</evidence>
<accession>A0ABQ5DAB8</accession>
<protein>
    <submittedName>
        <fullName evidence="3">Uncharacterized protein</fullName>
    </submittedName>
</protein>
<dbReference type="EMBL" id="BQNB010015114">
    <property type="protein sequence ID" value="GJT36171.1"/>
    <property type="molecule type" value="Genomic_DNA"/>
</dbReference>